<protein>
    <recommendedName>
        <fullName evidence="4">ESCRT-II complex subunit VPS25</fullName>
    </recommendedName>
</protein>
<evidence type="ECO:0000256" key="5">
    <source>
        <dbReference type="SAM" id="MobiDB-lite"/>
    </source>
</evidence>
<dbReference type="Proteomes" id="UP000053890">
    <property type="component" value="Unassembled WGS sequence"/>
</dbReference>
<dbReference type="Pfam" id="PF05871">
    <property type="entry name" value="ESCRT-II"/>
    <property type="match status" value="1"/>
</dbReference>
<keyword evidence="2" id="KW-0813">Transport</keyword>
<dbReference type="RefSeq" id="XP_018274701.1">
    <property type="nucleotide sequence ID" value="XM_018413107.1"/>
</dbReference>
<dbReference type="EMBL" id="KQ474073">
    <property type="protein sequence ID" value="KPV78652.1"/>
    <property type="molecule type" value="Genomic_DNA"/>
</dbReference>
<comment type="similarity">
    <text evidence="1">Belongs to the VPS25 family.</text>
</comment>
<evidence type="ECO:0000256" key="3">
    <source>
        <dbReference type="ARBA" id="ARBA00022927"/>
    </source>
</evidence>
<evidence type="ECO:0000256" key="4">
    <source>
        <dbReference type="ARBA" id="ARBA00030094"/>
    </source>
</evidence>
<reference evidence="6 7" key="1">
    <citation type="journal article" date="2015" name="Front. Microbiol.">
        <title>Genome sequence of the plant growth promoting endophytic yeast Rhodotorula graminis WP1.</title>
        <authorList>
            <person name="Firrincieli A."/>
            <person name="Otillar R."/>
            <person name="Salamov A."/>
            <person name="Schmutz J."/>
            <person name="Khan Z."/>
            <person name="Redman R.S."/>
            <person name="Fleck N.D."/>
            <person name="Lindquist E."/>
            <person name="Grigoriev I.V."/>
            <person name="Doty S.L."/>
        </authorList>
    </citation>
    <scope>NUCLEOTIDE SEQUENCE [LARGE SCALE GENOMIC DNA]</scope>
    <source>
        <strain evidence="6 7">WP1</strain>
    </source>
</reference>
<proteinExistence type="inferred from homology"/>
<gene>
    <name evidence="6" type="ORF">RHOBADRAFT_33381</name>
</gene>
<dbReference type="InterPro" id="IPR014041">
    <property type="entry name" value="ESCRT-II_cplx_Vps25-sub_N"/>
</dbReference>
<dbReference type="OMA" id="TRCLIMW"/>
<dbReference type="InterPro" id="IPR008570">
    <property type="entry name" value="ESCRT-II_cplx_Vps25-sub"/>
</dbReference>
<dbReference type="AlphaFoldDB" id="A0A194SDI1"/>
<dbReference type="GeneID" id="28973556"/>
<dbReference type="GO" id="GO:0016236">
    <property type="term" value="P:macroautophagy"/>
    <property type="evidence" value="ECO:0007669"/>
    <property type="project" value="UniProtKB-ARBA"/>
</dbReference>
<dbReference type="STRING" id="578459.A0A194SDI1"/>
<dbReference type="GO" id="GO:0005198">
    <property type="term" value="F:structural molecule activity"/>
    <property type="evidence" value="ECO:0007669"/>
    <property type="project" value="TreeGrafter"/>
</dbReference>
<dbReference type="OrthoDB" id="245150at2759"/>
<keyword evidence="3" id="KW-0653">Protein transport</keyword>
<dbReference type="PANTHER" id="PTHR13149">
    <property type="entry name" value="VACUOLAR PROTEIN SORTING-ASSOCIATED PROTEIN VPS25"/>
    <property type="match status" value="1"/>
</dbReference>
<dbReference type="GO" id="GO:0043328">
    <property type="term" value="P:protein transport to vacuole involved in ubiquitin-dependent protein catabolic process via the multivesicular body sorting pathway"/>
    <property type="evidence" value="ECO:0007669"/>
    <property type="project" value="TreeGrafter"/>
</dbReference>
<organism evidence="6 7">
    <name type="scientific">Rhodotorula graminis (strain WP1)</name>
    <dbReference type="NCBI Taxonomy" id="578459"/>
    <lineage>
        <taxon>Eukaryota</taxon>
        <taxon>Fungi</taxon>
        <taxon>Dikarya</taxon>
        <taxon>Basidiomycota</taxon>
        <taxon>Pucciniomycotina</taxon>
        <taxon>Microbotryomycetes</taxon>
        <taxon>Sporidiobolales</taxon>
        <taxon>Sporidiobolaceae</taxon>
        <taxon>Rhodotorula</taxon>
    </lineage>
</organism>
<sequence length="215" mass="24371">MQPATLSSRLPPPPPTTQQQPQPRLSLSPSVSPTTGFLLPSLYHFPPFFTRQPNPQTWHHQLTTWRTLTLAHARFTRTFRLDLSHDQCHLEPFSNPQLARHLALPTLKLVLEDLVAQGHAAWIEPPAAPKSAVWVYWKRPDEWATAIYDWVKETGQTNSVMTFYELVEGGDLAHTTEFYRLPVPLLRKALDLLVKRGQAQVLKGLGEDGDGVKFV</sequence>
<evidence type="ECO:0000313" key="7">
    <source>
        <dbReference type="Proteomes" id="UP000053890"/>
    </source>
</evidence>
<evidence type="ECO:0000256" key="2">
    <source>
        <dbReference type="ARBA" id="ARBA00022448"/>
    </source>
</evidence>
<dbReference type="PANTHER" id="PTHR13149:SF0">
    <property type="entry name" value="VACUOLAR PROTEIN-SORTING-ASSOCIATED PROTEIN 25"/>
    <property type="match status" value="1"/>
</dbReference>
<dbReference type="InterPro" id="IPR036390">
    <property type="entry name" value="WH_DNA-bd_sf"/>
</dbReference>
<dbReference type="GO" id="GO:0000814">
    <property type="term" value="C:ESCRT II complex"/>
    <property type="evidence" value="ECO:0007669"/>
    <property type="project" value="InterPro"/>
</dbReference>
<dbReference type="FunFam" id="1.10.10.10:FF:000141">
    <property type="entry name" value="vacuolar protein-sorting-associated protein 25"/>
    <property type="match status" value="1"/>
</dbReference>
<dbReference type="GO" id="GO:0042803">
    <property type="term" value="F:protein homodimerization activity"/>
    <property type="evidence" value="ECO:0007669"/>
    <property type="project" value="TreeGrafter"/>
</dbReference>
<feature type="region of interest" description="Disordered" evidence="5">
    <location>
        <begin position="1"/>
        <end position="30"/>
    </location>
</feature>
<keyword evidence="7" id="KW-1185">Reference proteome</keyword>
<accession>A0A194SDI1</accession>
<dbReference type="InterPro" id="IPR036388">
    <property type="entry name" value="WH-like_DNA-bd_sf"/>
</dbReference>
<name>A0A194SDI1_RHOGW</name>
<feature type="compositionally biased region" description="Low complexity" evidence="5">
    <location>
        <begin position="17"/>
        <end position="30"/>
    </location>
</feature>
<dbReference type="SUPFAM" id="SSF46785">
    <property type="entry name" value="Winged helix' DNA-binding domain"/>
    <property type="match status" value="2"/>
</dbReference>
<evidence type="ECO:0000313" key="6">
    <source>
        <dbReference type="EMBL" id="KPV78652.1"/>
    </source>
</evidence>
<evidence type="ECO:0000256" key="1">
    <source>
        <dbReference type="ARBA" id="ARBA00009674"/>
    </source>
</evidence>
<dbReference type="Gene3D" id="1.10.10.10">
    <property type="entry name" value="Winged helix-like DNA-binding domain superfamily/Winged helix DNA-binding domain"/>
    <property type="match status" value="1"/>
</dbReference>
<dbReference type="Gene3D" id="1.10.10.570">
    <property type="entry name" value="Winged helix' DNA-binding domain. Chain C. Domain 1"/>
    <property type="match status" value="1"/>
</dbReference>